<keyword evidence="3" id="KW-1185">Reference proteome</keyword>
<evidence type="ECO:0000313" key="2">
    <source>
        <dbReference type="EMBL" id="SOC58192.1"/>
    </source>
</evidence>
<organism evidence="2 3">
    <name type="scientific">Ornithinimicrobium cerasi</name>
    <dbReference type="NCBI Taxonomy" id="2248773"/>
    <lineage>
        <taxon>Bacteria</taxon>
        <taxon>Bacillati</taxon>
        <taxon>Actinomycetota</taxon>
        <taxon>Actinomycetes</taxon>
        <taxon>Micrococcales</taxon>
        <taxon>Ornithinimicrobiaceae</taxon>
        <taxon>Ornithinimicrobium</taxon>
    </lineage>
</organism>
<proteinExistence type="predicted"/>
<feature type="region of interest" description="Disordered" evidence="1">
    <location>
        <begin position="16"/>
        <end position="55"/>
    </location>
</feature>
<accession>A0A285VVZ4</accession>
<dbReference type="Proteomes" id="UP000219688">
    <property type="component" value="Unassembled WGS sequence"/>
</dbReference>
<feature type="non-terminal residue" evidence="2">
    <location>
        <position position="1"/>
    </location>
</feature>
<evidence type="ECO:0000256" key="1">
    <source>
        <dbReference type="SAM" id="MobiDB-lite"/>
    </source>
</evidence>
<sequence>PPADPPDPLDAAHDALARARRSARRRGLRPGAPAGAGRRRAVGEAPRESRDDRDPHLVGAEIDRLVSTRGWDSDVQVGAVVGRWPAIVGEQVAANVEVVAFEGSVLTVRALSTAWATQMRLLTSTVLGRIEAEVGVGVVTEIVVRSPGGPSWRKGPLSSGGRGPRDTYG</sequence>
<dbReference type="Pfam" id="PF05258">
    <property type="entry name" value="DciA"/>
    <property type="match status" value="1"/>
</dbReference>
<dbReference type="STRING" id="1122622.GCA_000421185_00257"/>
<reference evidence="3" key="1">
    <citation type="submission" date="2017-08" db="EMBL/GenBank/DDBJ databases">
        <authorList>
            <person name="Varghese N."/>
            <person name="Submissions S."/>
        </authorList>
    </citation>
    <scope>NUCLEOTIDE SEQUENCE [LARGE SCALE GENOMIC DNA]</scope>
    <source>
        <strain evidence="3">USBA17B2</strain>
    </source>
</reference>
<dbReference type="AlphaFoldDB" id="A0A285VVZ4"/>
<dbReference type="PANTHER" id="PTHR36456:SF1">
    <property type="entry name" value="UPF0232 PROTEIN SCO3875"/>
    <property type="match status" value="1"/>
</dbReference>
<dbReference type="PANTHER" id="PTHR36456">
    <property type="entry name" value="UPF0232 PROTEIN SCO3875"/>
    <property type="match status" value="1"/>
</dbReference>
<evidence type="ECO:0000313" key="3">
    <source>
        <dbReference type="Proteomes" id="UP000219688"/>
    </source>
</evidence>
<name>A0A285VVZ4_9MICO</name>
<feature type="compositionally biased region" description="Basic residues" evidence="1">
    <location>
        <begin position="18"/>
        <end position="28"/>
    </location>
</feature>
<feature type="compositionally biased region" description="Basic and acidic residues" evidence="1">
    <location>
        <begin position="41"/>
        <end position="55"/>
    </location>
</feature>
<dbReference type="InterPro" id="IPR007922">
    <property type="entry name" value="DciA-like"/>
</dbReference>
<gene>
    <name evidence="2" type="ORF">SAMN05421879_12417</name>
</gene>
<protein>
    <submittedName>
        <fullName evidence="2">Predicted nucleic acid-binding protein, contains Zn-ribbon domain (Includes truncated derivatives)</fullName>
    </submittedName>
</protein>
<feature type="region of interest" description="Disordered" evidence="1">
    <location>
        <begin position="149"/>
        <end position="169"/>
    </location>
</feature>
<dbReference type="EMBL" id="OBQK01000024">
    <property type="protein sequence ID" value="SOC58192.1"/>
    <property type="molecule type" value="Genomic_DNA"/>
</dbReference>
<dbReference type="RefSeq" id="WP_244903914.1">
    <property type="nucleotide sequence ID" value="NZ_OBQK01000024.1"/>
</dbReference>